<evidence type="ECO:0000256" key="1">
    <source>
        <dbReference type="ARBA" id="ARBA00004417"/>
    </source>
</evidence>
<dbReference type="NCBIfam" id="NF008453">
    <property type="entry name" value="PRK11308.1"/>
    <property type="match status" value="2"/>
</dbReference>
<keyword evidence="4" id="KW-0547">Nucleotide-binding</keyword>
<reference evidence="7 8" key="1">
    <citation type="submission" date="2021-01" db="EMBL/GenBank/DDBJ databases">
        <title>Genome seq and assembly of Devosia sp. G19.</title>
        <authorList>
            <person name="Chhetri G."/>
        </authorList>
    </citation>
    <scope>NUCLEOTIDE SEQUENCE [LARGE SCALE GENOMIC DNA]</scope>
    <source>
        <strain evidence="7 8">G19</strain>
    </source>
</reference>
<organism evidence="7 8">
    <name type="scientific">Devosia oryziradicis</name>
    <dbReference type="NCBI Taxonomy" id="2801335"/>
    <lineage>
        <taxon>Bacteria</taxon>
        <taxon>Pseudomonadati</taxon>
        <taxon>Pseudomonadota</taxon>
        <taxon>Alphaproteobacteria</taxon>
        <taxon>Hyphomicrobiales</taxon>
        <taxon>Devosiaceae</taxon>
        <taxon>Devosia</taxon>
    </lineage>
</organism>
<gene>
    <name evidence="7" type="ORF">JI749_16480</name>
</gene>
<feature type="domain" description="ABC transporter" evidence="6">
    <location>
        <begin position="4"/>
        <end position="245"/>
    </location>
</feature>
<dbReference type="InterPro" id="IPR013563">
    <property type="entry name" value="Oligopep_ABC_C"/>
</dbReference>
<protein>
    <submittedName>
        <fullName evidence="7">ABC transporter ATP-binding protein</fullName>
    </submittedName>
</protein>
<dbReference type="InterPro" id="IPR017871">
    <property type="entry name" value="ABC_transporter-like_CS"/>
</dbReference>
<dbReference type="InterPro" id="IPR050319">
    <property type="entry name" value="ABC_transp_ATP-bind"/>
</dbReference>
<evidence type="ECO:0000256" key="3">
    <source>
        <dbReference type="ARBA" id="ARBA00022448"/>
    </source>
</evidence>
<evidence type="ECO:0000259" key="6">
    <source>
        <dbReference type="PROSITE" id="PS50893"/>
    </source>
</evidence>
<dbReference type="Proteomes" id="UP000595460">
    <property type="component" value="Chromosome"/>
</dbReference>
<dbReference type="SMART" id="SM00382">
    <property type="entry name" value="AAA"/>
    <property type="match status" value="2"/>
</dbReference>
<dbReference type="GO" id="GO:0005524">
    <property type="term" value="F:ATP binding"/>
    <property type="evidence" value="ECO:0007669"/>
    <property type="project" value="UniProtKB-KW"/>
</dbReference>
<proteinExistence type="inferred from homology"/>
<dbReference type="SUPFAM" id="SSF52540">
    <property type="entry name" value="P-loop containing nucleoside triphosphate hydrolases"/>
    <property type="match status" value="2"/>
</dbReference>
<sequence length="520" mass="56262">MSLLEISGLSVRFGSAEVVSDVSFALQRGERFGIIGESGSGKTLTALAVTGLLPEGAVASGSITLDGEPLPTSERAMARLRGKHIGMVFQEPMTALNPLMRVNDQIAEAIRLNEEGHGAPQIEVPALLAEVGLELRHGERFPHQLSGGQRQRVMIAMALASQPEILIADEPTSALDLITQRKVLDLIAAICDRRHMALLFISHDLKAVGKLCTRVAVMHRGKLVETGKTSSVFSAPRQPYTQKLFAASRFDVRPLSRPPIGDTLLAVDGITRDYRQGGMLFWADKPLRAVDNVHLSIARSECLALVGPSGCGKTTLARIIVGLDRATSGEVHLEGTAYHGSDLPKTLRRDISLVFQDPFGSFNPRRTIGDSLGEPLRLEPGVDRAQRLEEAITAVGLDAGMLARYPHEFSGGQRQRLAIARALVTRPKLVVLDEPVSALDVSVRGEVLTLLARLQADFGLTYLIISHDLDMVRAMADRVLVMEAGKIVEEGKPAEIFARPKHQLTKDLMAARLPEIGASA</sequence>
<dbReference type="PANTHER" id="PTHR43776">
    <property type="entry name" value="TRANSPORT ATP-BINDING PROTEIN"/>
    <property type="match status" value="1"/>
</dbReference>
<dbReference type="Gene3D" id="3.40.50.300">
    <property type="entry name" value="P-loop containing nucleotide triphosphate hydrolases"/>
    <property type="match status" value="2"/>
</dbReference>
<dbReference type="Pfam" id="PF08352">
    <property type="entry name" value="oligo_HPY"/>
    <property type="match status" value="1"/>
</dbReference>
<evidence type="ECO:0000256" key="5">
    <source>
        <dbReference type="ARBA" id="ARBA00022840"/>
    </source>
</evidence>
<dbReference type="CDD" id="cd03257">
    <property type="entry name" value="ABC_NikE_OppD_transporters"/>
    <property type="match status" value="2"/>
</dbReference>
<name>A0ABX7BVD5_9HYPH</name>
<dbReference type="PROSITE" id="PS50893">
    <property type="entry name" value="ABC_TRANSPORTER_2"/>
    <property type="match status" value="2"/>
</dbReference>
<keyword evidence="8" id="KW-1185">Reference proteome</keyword>
<dbReference type="InterPro" id="IPR027417">
    <property type="entry name" value="P-loop_NTPase"/>
</dbReference>
<dbReference type="PROSITE" id="PS00211">
    <property type="entry name" value="ABC_TRANSPORTER_1"/>
    <property type="match status" value="2"/>
</dbReference>
<keyword evidence="3" id="KW-0813">Transport</keyword>
<evidence type="ECO:0000256" key="2">
    <source>
        <dbReference type="ARBA" id="ARBA00005417"/>
    </source>
</evidence>
<comment type="similarity">
    <text evidence="2">Belongs to the ABC transporter superfamily.</text>
</comment>
<accession>A0ABX7BVD5</accession>
<dbReference type="NCBIfam" id="NF007739">
    <property type="entry name" value="PRK10419.1"/>
    <property type="match status" value="2"/>
</dbReference>
<feature type="domain" description="ABC transporter" evidence="6">
    <location>
        <begin position="265"/>
        <end position="509"/>
    </location>
</feature>
<dbReference type="EMBL" id="CP068047">
    <property type="protein sequence ID" value="QQR35911.1"/>
    <property type="molecule type" value="Genomic_DNA"/>
</dbReference>
<dbReference type="InterPro" id="IPR003439">
    <property type="entry name" value="ABC_transporter-like_ATP-bd"/>
</dbReference>
<evidence type="ECO:0000313" key="8">
    <source>
        <dbReference type="Proteomes" id="UP000595460"/>
    </source>
</evidence>
<evidence type="ECO:0000256" key="4">
    <source>
        <dbReference type="ARBA" id="ARBA00022741"/>
    </source>
</evidence>
<dbReference type="RefSeq" id="WP_201656456.1">
    <property type="nucleotide sequence ID" value="NZ_CP068047.1"/>
</dbReference>
<dbReference type="InterPro" id="IPR003593">
    <property type="entry name" value="AAA+_ATPase"/>
</dbReference>
<comment type="subcellular location">
    <subcellularLocation>
        <location evidence="1">Cell inner membrane</location>
        <topology evidence="1">Peripheral membrane protein</topology>
    </subcellularLocation>
</comment>
<evidence type="ECO:0000313" key="7">
    <source>
        <dbReference type="EMBL" id="QQR35911.1"/>
    </source>
</evidence>
<dbReference type="Pfam" id="PF00005">
    <property type="entry name" value="ABC_tran"/>
    <property type="match status" value="2"/>
</dbReference>
<dbReference type="PANTHER" id="PTHR43776:SF7">
    <property type="entry name" value="D,D-DIPEPTIDE TRANSPORT ATP-BINDING PROTEIN DDPF-RELATED"/>
    <property type="match status" value="1"/>
</dbReference>
<keyword evidence="5 7" id="KW-0067">ATP-binding</keyword>